<protein>
    <submittedName>
        <fullName evidence="2">Uncharacterized protein</fullName>
    </submittedName>
</protein>
<proteinExistence type="predicted"/>
<dbReference type="EMBL" id="CP001964">
    <property type="protein sequence ID" value="ADG74208.1"/>
    <property type="molecule type" value="Genomic_DNA"/>
</dbReference>
<feature type="compositionally biased region" description="Gly residues" evidence="1">
    <location>
        <begin position="1"/>
        <end position="13"/>
    </location>
</feature>
<evidence type="ECO:0000313" key="3">
    <source>
        <dbReference type="Proteomes" id="UP000000849"/>
    </source>
</evidence>
<feature type="compositionally biased region" description="Low complexity" evidence="1">
    <location>
        <begin position="14"/>
        <end position="31"/>
    </location>
</feature>
<sequence>MTGGVVVGPGDGGPSTSAGVGVTDVTTGAGSPSTSAGVTLGVCDGGGTSPRVTRSRASDATGSHVAAIRCVPASFGCTPSDV</sequence>
<dbReference type="HOGENOM" id="CLU_2552101_0_0_11"/>
<dbReference type="KEGG" id="cfl:Cfla_1309"/>
<evidence type="ECO:0000256" key="1">
    <source>
        <dbReference type="SAM" id="MobiDB-lite"/>
    </source>
</evidence>
<dbReference type="AlphaFoldDB" id="D5UC94"/>
<dbReference type="RefSeq" id="WP_013116542.1">
    <property type="nucleotide sequence ID" value="NC_014151.1"/>
</dbReference>
<gene>
    <name evidence="2" type="ordered locus">Cfla_1309</name>
</gene>
<reference evidence="2 3" key="1">
    <citation type="journal article" date="2010" name="Stand. Genomic Sci.">
        <title>Complete genome sequence of Cellulomonas flavigena type strain (134).</title>
        <authorList>
            <person name="Abt B."/>
            <person name="Foster B."/>
            <person name="Lapidus A."/>
            <person name="Clum A."/>
            <person name="Sun H."/>
            <person name="Pukall R."/>
            <person name="Lucas S."/>
            <person name="Glavina Del Rio T."/>
            <person name="Nolan M."/>
            <person name="Tice H."/>
            <person name="Cheng J.F."/>
            <person name="Pitluck S."/>
            <person name="Liolios K."/>
            <person name="Ivanova N."/>
            <person name="Mavromatis K."/>
            <person name="Ovchinnikova G."/>
            <person name="Pati A."/>
            <person name="Goodwin L."/>
            <person name="Chen A."/>
            <person name="Palaniappan K."/>
            <person name="Land M."/>
            <person name="Hauser L."/>
            <person name="Chang Y.J."/>
            <person name="Jeffries C.D."/>
            <person name="Rohde M."/>
            <person name="Goker M."/>
            <person name="Woyke T."/>
            <person name="Bristow J."/>
            <person name="Eisen J.A."/>
            <person name="Markowitz V."/>
            <person name="Hugenholtz P."/>
            <person name="Kyrpides N.C."/>
            <person name="Klenk H.P."/>
        </authorList>
    </citation>
    <scope>NUCLEOTIDE SEQUENCE [LARGE SCALE GENOMIC DNA]</scope>
    <source>
        <strain evidence="3">ATCC 482 / DSM 20109 / BCRC 11376 / JCM 18109 / NBRC 3775 / NCIMB 8073 / NRS 134</strain>
    </source>
</reference>
<name>D5UC94_CELFN</name>
<keyword evidence="3" id="KW-1185">Reference proteome</keyword>
<feature type="region of interest" description="Disordered" evidence="1">
    <location>
        <begin position="1"/>
        <end position="61"/>
    </location>
</feature>
<dbReference type="Proteomes" id="UP000000849">
    <property type="component" value="Chromosome"/>
</dbReference>
<evidence type="ECO:0000313" key="2">
    <source>
        <dbReference type="EMBL" id="ADG74208.1"/>
    </source>
</evidence>
<accession>D5UC94</accession>
<organism evidence="2 3">
    <name type="scientific">Cellulomonas flavigena (strain ATCC 482 / DSM 20109 / BCRC 11376 / JCM 18109 / NBRC 3775 / NCIMB 8073 / NRS 134)</name>
    <dbReference type="NCBI Taxonomy" id="446466"/>
    <lineage>
        <taxon>Bacteria</taxon>
        <taxon>Bacillati</taxon>
        <taxon>Actinomycetota</taxon>
        <taxon>Actinomycetes</taxon>
        <taxon>Micrococcales</taxon>
        <taxon>Cellulomonadaceae</taxon>
        <taxon>Cellulomonas</taxon>
    </lineage>
</organism>